<keyword evidence="13" id="KW-1185">Reference proteome</keyword>
<organism evidence="12 13">
    <name type="scientific">Candida maltosa (strain Xu316)</name>
    <name type="common">Yeast</name>
    <dbReference type="NCBI Taxonomy" id="1245528"/>
    <lineage>
        <taxon>Eukaryota</taxon>
        <taxon>Fungi</taxon>
        <taxon>Dikarya</taxon>
        <taxon>Ascomycota</taxon>
        <taxon>Saccharomycotina</taxon>
        <taxon>Pichiomycetes</taxon>
        <taxon>Debaryomycetaceae</taxon>
        <taxon>Candida/Lodderomyces clade</taxon>
        <taxon>Candida</taxon>
    </lineage>
</organism>
<dbReference type="SMART" id="SM00022">
    <property type="entry name" value="PLAc"/>
    <property type="match status" value="1"/>
</dbReference>
<dbReference type="SUPFAM" id="SSF52151">
    <property type="entry name" value="FabD/lysophospholipase-like"/>
    <property type="match status" value="1"/>
</dbReference>
<keyword evidence="3 10" id="KW-0732">Signal</keyword>
<feature type="domain" description="PLA2c" evidence="11">
    <location>
        <begin position="31"/>
        <end position="569"/>
    </location>
</feature>
<keyword evidence="7" id="KW-0325">Glycoprotein</keyword>
<dbReference type="HOGENOM" id="CLU_014602_0_1_1"/>
<dbReference type="FunFam" id="3.40.1090.10:FF:000010">
    <property type="entry name" value="Lysophospholipase"/>
    <property type="match status" value="1"/>
</dbReference>
<dbReference type="InterPro" id="IPR002642">
    <property type="entry name" value="LysoPLipase_cat_dom"/>
</dbReference>
<evidence type="ECO:0000259" key="11">
    <source>
        <dbReference type="PROSITE" id="PS51210"/>
    </source>
</evidence>
<dbReference type="OMA" id="QLWSHIP"/>
<evidence type="ECO:0000256" key="6">
    <source>
        <dbReference type="ARBA" id="ARBA00023098"/>
    </source>
</evidence>
<dbReference type="GO" id="GO:0004623">
    <property type="term" value="F:phospholipase A2 activity"/>
    <property type="evidence" value="ECO:0007669"/>
    <property type="project" value="TreeGrafter"/>
</dbReference>
<dbReference type="EMBL" id="AOGT01000315">
    <property type="protein sequence ID" value="EMG50277.1"/>
    <property type="molecule type" value="Genomic_DNA"/>
</dbReference>
<dbReference type="Gene3D" id="3.40.1090.10">
    <property type="entry name" value="Cytosolic phospholipase A2 catalytic domain"/>
    <property type="match status" value="1"/>
</dbReference>
<dbReference type="Proteomes" id="UP000011777">
    <property type="component" value="Unassembled WGS sequence"/>
</dbReference>
<keyword evidence="5 9" id="KW-0442">Lipid degradation</keyword>
<protein>
    <recommendedName>
        <fullName evidence="2 10">Lysophospholipase</fullName>
        <ecNumber evidence="2 10">3.1.1.5</ecNumber>
    </recommendedName>
</protein>
<evidence type="ECO:0000256" key="8">
    <source>
        <dbReference type="ARBA" id="ARBA00059407"/>
    </source>
</evidence>
<proteinExistence type="inferred from homology"/>
<feature type="chain" id="PRO_5005140318" description="Lysophospholipase" evidence="10">
    <location>
        <begin position="19"/>
        <end position="610"/>
    </location>
</feature>
<evidence type="ECO:0000256" key="10">
    <source>
        <dbReference type="RuleBase" id="RU362103"/>
    </source>
</evidence>
<dbReference type="GO" id="GO:0046475">
    <property type="term" value="P:glycerophospholipid catabolic process"/>
    <property type="evidence" value="ECO:0007669"/>
    <property type="project" value="TreeGrafter"/>
</dbReference>
<dbReference type="EC" id="3.1.1.5" evidence="2 10"/>
<dbReference type="eggNOG" id="KOG1325">
    <property type="taxonomic scope" value="Eukaryota"/>
</dbReference>
<dbReference type="InterPro" id="IPR016035">
    <property type="entry name" value="Acyl_Trfase/lysoPLipase"/>
</dbReference>
<dbReference type="GO" id="GO:0005783">
    <property type="term" value="C:endoplasmic reticulum"/>
    <property type="evidence" value="ECO:0007669"/>
    <property type="project" value="TreeGrafter"/>
</dbReference>
<evidence type="ECO:0000313" key="12">
    <source>
        <dbReference type="EMBL" id="EMG50277.1"/>
    </source>
</evidence>
<evidence type="ECO:0000256" key="5">
    <source>
        <dbReference type="ARBA" id="ARBA00022963"/>
    </source>
</evidence>
<feature type="signal peptide" evidence="10">
    <location>
        <begin position="1"/>
        <end position="18"/>
    </location>
</feature>
<dbReference type="PANTHER" id="PTHR10728:SF33">
    <property type="entry name" value="LYSOPHOSPHOLIPASE 1-RELATED"/>
    <property type="match status" value="1"/>
</dbReference>
<dbReference type="PANTHER" id="PTHR10728">
    <property type="entry name" value="CYTOSOLIC PHOSPHOLIPASE A2"/>
    <property type="match status" value="1"/>
</dbReference>
<dbReference type="GO" id="GO:0004622">
    <property type="term" value="F:phosphatidylcholine lysophospholipase activity"/>
    <property type="evidence" value="ECO:0007669"/>
    <property type="project" value="UniProtKB-EC"/>
</dbReference>
<dbReference type="GO" id="GO:0005886">
    <property type="term" value="C:plasma membrane"/>
    <property type="evidence" value="ECO:0007669"/>
    <property type="project" value="TreeGrafter"/>
</dbReference>
<comment type="function">
    <text evidence="8">Catalyzes the release of fatty acids from lysophospholipids. Phospholipase B may well contribute to pathogenicity by abetting the fungus in damaging and traversing host cell membranes, processes which likely increase the rapidity of disseminated infection.</text>
</comment>
<evidence type="ECO:0000256" key="3">
    <source>
        <dbReference type="ARBA" id="ARBA00022729"/>
    </source>
</evidence>
<evidence type="ECO:0000256" key="2">
    <source>
        <dbReference type="ARBA" id="ARBA00013274"/>
    </source>
</evidence>
<gene>
    <name evidence="12" type="ORF">G210_4694</name>
</gene>
<evidence type="ECO:0000256" key="9">
    <source>
        <dbReference type="PROSITE-ProRule" id="PRU00555"/>
    </source>
</evidence>
<comment type="similarity">
    <text evidence="1 10">Belongs to the lysophospholipase family.</text>
</comment>
<comment type="catalytic activity">
    <reaction evidence="10">
        <text>a 1-acyl-sn-glycero-3-phosphocholine + H2O = sn-glycerol 3-phosphocholine + a fatty acid + H(+)</text>
        <dbReference type="Rhea" id="RHEA:15177"/>
        <dbReference type="ChEBI" id="CHEBI:15377"/>
        <dbReference type="ChEBI" id="CHEBI:15378"/>
        <dbReference type="ChEBI" id="CHEBI:16870"/>
        <dbReference type="ChEBI" id="CHEBI:28868"/>
        <dbReference type="ChEBI" id="CHEBI:58168"/>
        <dbReference type="EC" id="3.1.1.5"/>
    </reaction>
</comment>
<dbReference type="AlphaFoldDB" id="M3HRV1"/>
<evidence type="ECO:0000256" key="7">
    <source>
        <dbReference type="ARBA" id="ARBA00023180"/>
    </source>
</evidence>
<dbReference type="GO" id="GO:0005576">
    <property type="term" value="C:extracellular region"/>
    <property type="evidence" value="ECO:0007669"/>
    <property type="project" value="TreeGrafter"/>
</dbReference>
<dbReference type="GO" id="GO:0005829">
    <property type="term" value="C:cytosol"/>
    <property type="evidence" value="ECO:0007669"/>
    <property type="project" value="TreeGrafter"/>
</dbReference>
<dbReference type="OrthoDB" id="4084751at2759"/>
<keyword evidence="6 9" id="KW-0443">Lipid metabolism</keyword>
<sequence length="610" mass="66236">MKIILLVILSAIFKSTVALSPTNGYQPGNVSCPGGQLTRSASDGINSDEQSYVDARYTAAKQALGDFLKKSNLSDFDVDSFLSNANPSLGIAVSGGGFRSMFTGAGELAALDSRTKSDSPVLAGLLQSASYLSALSGGAWLVGSLVSNGFESVDDVISQGQIWDIDRSLIDNFGITSPIKQTEEWINVAQDVNAKRNAGFDVSLTDLYARLLSYQLLTTSPQQDGNAFLWSDVASSSSFQNHQVPFPILVSDGRAPDSIVINSNSTVFELTPYEVGSWDPTLNSFVETKYLGTSLDNGSPTESQCVNGFDNAGFFMGTSSSLFNQVVSTLSQTGLPSILQDLINTLLVNPIANTNIDIAAYNPNPFYKSQNQDTTISKANTLYLADGGEDGQNVPLSPLLYRKVSAIFAFDNSNDVSNWPDGSALIKTYERQFSSQGNGIAFPYVPDQYTFRNLNLTSRPTFFGCDAQNLTSLTDNIYDVPLVIYIANRPFTYWSNTSTFKLTYDDTERQGMIANGYEVATRLNGTLDDEWAACVGCAIIRREQERNGIEQSDQCKKCFENYCWDGTIYTGEPLGENFSDEGLTNDASEFNSTNVDGINDGGTSVLKRKL</sequence>
<evidence type="ECO:0000256" key="1">
    <source>
        <dbReference type="ARBA" id="ARBA00008780"/>
    </source>
</evidence>
<comment type="caution">
    <text evidence="12">The sequence shown here is derived from an EMBL/GenBank/DDBJ whole genome shotgun (WGS) entry which is preliminary data.</text>
</comment>
<evidence type="ECO:0000256" key="4">
    <source>
        <dbReference type="ARBA" id="ARBA00022801"/>
    </source>
</evidence>
<evidence type="ECO:0000313" key="13">
    <source>
        <dbReference type="Proteomes" id="UP000011777"/>
    </source>
</evidence>
<dbReference type="STRING" id="1245528.M3HRV1"/>
<accession>M3HRV1</accession>
<dbReference type="Pfam" id="PF01735">
    <property type="entry name" value="PLA2_B"/>
    <property type="match status" value="1"/>
</dbReference>
<dbReference type="PROSITE" id="PS51210">
    <property type="entry name" value="PLA2C"/>
    <property type="match status" value="1"/>
</dbReference>
<reference evidence="12 13" key="1">
    <citation type="submission" date="2013-02" db="EMBL/GenBank/DDBJ databases">
        <title>Genome sequence of Candida maltosa Xu316, a potential industrial strain for xylitol and ethanol production.</title>
        <authorList>
            <person name="Yu J."/>
            <person name="Wang Q."/>
            <person name="Geng X."/>
            <person name="Bao W."/>
            <person name="He P."/>
            <person name="Cai J."/>
        </authorList>
    </citation>
    <scope>NUCLEOTIDE SEQUENCE [LARGE SCALE GENOMIC DNA]</scope>
    <source>
        <strain evidence="13">Xu316</strain>
    </source>
</reference>
<keyword evidence="4 9" id="KW-0378">Hydrolase</keyword>
<name>M3HRV1_CANMX</name>